<feature type="region of interest" description="Disordered" evidence="1">
    <location>
        <begin position="227"/>
        <end position="261"/>
    </location>
</feature>
<dbReference type="AlphaFoldDB" id="A0A1H4YY20"/>
<evidence type="ECO:0000313" key="2">
    <source>
        <dbReference type="EMBL" id="SED22084.1"/>
    </source>
</evidence>
<feature type="region of interest" description="Disordered" evidence="1">
    <location>
        <begin position="41"/>
        <end position="72"/>
    </location>
</feature>
<name>A0A1H4YY20_9BRAD</name>
<feature type="compositionally biased region" description="Low complexity" evidence="1">
    <location>
        <begin position="53"/>
        <end position="72"/>
    </location>
</feature>
<feature type="compositionally biased region" description="Polar residues" evidence="1">
    <location>
        <begin position="144"/>
        <end position="153"/>
    </location>
</feature>
<sequence length="273" mass="29237">MNPTPTPKETEPAPIGRADKRLAHAHEQITCAGEQLTRLSEQLAKMERDAARPPSAGPGQQSPPTQSSPGRPLLRTLAALPLAACIIVGALVLQSSYGDGAKLVVARWAPQLVSTPALPPEDPPLPAQPAPSTVQVAAAEPASPQATSPQATSLAQAAPQDTAPTAAAASPDQAQLLQTIVRDLATLERNIEQLRANQQQMVSDNSKAIAELKASQEEMKRVLAKVSEQTLPKASPPPAQPAPALRRPERTYQPPQARARPRYYPREWMYDDW</sequence>
<evidence type="ECO:0000313" key="3">
    <source>
        <dbReference type="Proteomes" id="UP000183208"/>
    </source>
</evidence>
<feature type="region of interest" description="Disordered" evidence="1">
    <location>
        <begin position="1"/>
        <end position="23"/>
    </location>
</feature>
<accession>A0A1H4YY20</accession>
<feature type="compositionally biased region" description="Low complexity" evidence="1">
    <location>
        <begin position="154"/>
        <end position="171"/>
    </location>
</feature>
<gene>
    <name evidence="2" type="ORF">SAMN05444171_3491</name>
</gene>
<dbReference type="EMBL" id="FNTI01000001">
    <property type="protein sequence ID" value="SED22084.1"/>
    <property type="molecule type" value="Genomic_DNA"/>
</dbReference>
<protein>
    <submittedName>
        <fullName evidence="2">Uncharacterized protein</fullName>
    </submittedName>
</protein>
<dbReference type="RefSeq" id="WP_143039718.1">
    <property type="nucleotide sequence ID" value="NZ_FNTI01000001.1"/>
</dbReference>
<proteinExistence type="predicted"/>
<dbReference type="Proteomes" id="UP000183208">
    <property type="component" value="Unassembled WGS sequence"/>
</dbReference>
<reference evidence="2 3" key="1">
    <citation type="submission" date="2016-10" db="EMBL/GenBank/DDBJ databases">
        <authorList>
            <person name="de Groot N.N."/>
        </authorList>
    </citation>
    <scope>NUCLEOTIDE SEQUENCE [LARGE SCALE GENOMIC DNA]</scope>
    <source>
        <strain evidence="2 3">GAS522</strain>
    </source>
</reference>
<feature type="region of interest" description="Disordered" evidence="1">
    <location>
        <begin position="117"/>
        <end position="171"/>
    </location>
</feature>
<dbReference type="OrthoDB" id="8230610at2"/>
<feature type="compositionally biased region" description="Pro residues" evidence="1">
    <location>
        <begin position="117"/>
        <end position="129"/>
    </location>
</feature>
<evidence type="ECO:0000256" key="1">
    <source>
        <dbReference type="SAM" id="MobiDB-lite"/>
    </source>
</evidence>
<organism evidence="2 3">
    <name type="scientific">Bradyrhizobium lablabi</name>
    <dbReference type="NCBI Taxonomy" id="722472"/>
    <lineage>
        <taxon>Bacteria</taxon>
        <taxon>Pseudomonadati</taxon>
        <taxon>Pseudomonadota</taxon>
        <taxon>Alphaproteobacteria</taxon>
        <taxon>Hyphomicrobiales</taxon>
        <taxon>Nitrobacteraceae</taxon>
        <taxon>Bradyrhizobium</taxon>
    </lineage>
</organism>